<evidence type="ECO:0000313" key="1">
    <source>
        <dbReference type="EMBL" id="CAF4451306.1"/>
    </source>
</evidence>
<dbReference type="EMBL" id="CAJOAZ010032972">
    <property type="protein sequence ID" value="CAF4451306.1"/>
    <property type="molecule type" value="Genomic_DNA"/>
</dbReference>
<sequence length="64" mass="7171">TSHISLNDDQSLLASKTKQISSKSIHSNNNAILSVIDPISTIERQSSYVNKKSQSNLIWIKKPY</sequence>
<accession>A0A820SDB1</accession>
<feature type="non-terminal residue" evidence="1">
    <location>
        <position position="1"/>
    </location>
</feature>
<dbReference type="AlphaFoldDB" id="A0A820SDB1"/>
<comment type="caution">
    <text evidence="1">The sequence shown here is derived from an EMBL/GenBank/DDBJ whole genome shotgun (WGS) entry which is preliminary data.</text>
</comment>
<gene>
    <name evidence="1" type="ORF">OXD698_LOCUS54413</name>
</gene>
<organism evidence="1 2">
    <name type="scientific">Adineta steineri</name>
    <dbReference type="NCBI Taxonomy" id="433720"/>
    <lineage>
        <taxon>Eukaryota</taxon>
        <taxon>Metazoa</taxon>
        <taxon>Spiralia</taxon>
        <taxon>Gnathifera</taxon>
        <taxon>Rotifera</taxon>
        <taxon>Eurotatoria</taxon>
        <taxon>Bdelloidea</taxon>
        <taxon>Adinetida</taxon>
        <taxon>Adinetidae</taxon>
        <taxon>Adineta</taxon>
    </lineage>
</organism>
<name>A0A820SDB1_9BILA</name>
<proteinExistence type="predicted"/>
<dbReference type="Proteomes" id="UP000663844">
    <property type="component" value="Unassembled WGS sequence"/>
</dbReference>
<evidence type="ECO:0000313" key="2">
    <source>
        <dbReference type="Proteomes" id="UP000663844"/>
    </source>
</evidence>
<protein>
    <submittedName>
        <fullName evidence="1">Uncharacterized protein</fullName>
    </submittedName>
</protein>
<reference evidence="1" key="1">
    <citation type="submission" date="2021-02" db="EMBL/GenBank/DDBJ databases">
        <authorList>
            <person name="Nowell W R."/>
        </authorList>
    </citation>
    <scope>NUCLEOTIDE SEQUENCE</scope>
</reference>